<feature type="compositionally biased region" description="Basic and acidic residues" evidence="1">
    <location>
        <begin position="3048"/>
        <end position="3063"/>
    </location>
</feature>
<feature type="compositionally biased region" description="Polar residues" evidence="1">
    <location>
        <begin position="2218"/>
        <end position="2241"/>
    </location>
</feature>
<feature type="domain" description="Microtubule-associated protein 1A/B/S-like MBL-like" evidence="2">
    <location>
        <begin position="18"/>
        <end position="300"/>
    </location>
</feature>
<feature type="compositionally biased region" description="Polar residues" evidence="1">
    <location>
        <begin position="3527"/>
        <end position="3536"/>
    </location>
</feature>
<feature type="compositionally biased region" description="Polar residues" evidence="1">
    <location>
        <begin position="2155"/>
        <end position="2164"/>
    </location>
</feature>
<dbReference type="GO" id="GO:0000226">
    <property type="term" value="P:microtubule cytoskeleton organization"/>
    <property type="evidence" value="ECO:0007669"/>
    <property type="project" value="InterPro"/>
</dbReference>
<feature type="compositionally biased region" description="Polar residues" evidence="1">
    <location>
        <begin position="3033"/>
        <end position="3042"/>
    </location>
</feature>
<dbReference type="KEGG" id="alim:106526639"/>
<feature type="region of interest" description="Disordered" evidence="1">
    <location>
        <begin position="1048"/>
        <end position="1103"/>
    </location>
</feature>
<accession>A0A2I4C9R0</accession>
<dbReference type="PANTHER" id="PTHR13843">
    <property type="entry name" value="MICROTUBULE-ASSOCIATED PROTEIN"/>
    <property type="match status" value="1"/>
</dbReference>
<feature type="compositionally biased region" description="Basic residues" evidence="1">
    <location>
        <begin position="462"/>
        <end position="479"/>
    </location>
</feature>
<feature type="compositionally biased region" description="Basic and acidic residues" evidence="1">
    <location>
        <begin position="1771"/>
        <end position="1785"/>
    </location>
</feature>
<dbReference type="SUPFAM" id="SSF56281">
    <property type="entry name" value="Metallo-hydrolase/oxidoreductase"/>
    <property type="match status" value="1"/>
</dbReference>
<feature type="compositionally biased region" description="Acidic residues" evidence="1">
    <location>
        <begin position="975"/>
        <end position="988"/>
    </location>
</feature>
<feature type="compositionally biased region" description="Basic and acidic residues" evidence="1">
    <location>
        <begin position="2588"/>
        <end position="2608"/>
    </location>
</feature>
<feature type="compositionally biased region" description="Basic and acidic residues" evidence="1">
    <location>
        <begin position="3479"/>
        <end position="3497"/>
    </location>
</feature>
<feature type="compositionally biased region" description="Polar residues" evidence="1">
    <location>
        <begin position="3147"/>
        <end position="3157"/>
    </location>
</feature>
<dbReference type="InParanoid" id="A0A2I4C9R0"/>
<feature type="compositionally biased region" description="Basic and acidic residues" evidence="1">
    <location>
        <begin position="1138"/>
        <end position="1152"/>
    </location>
</feature>
<feature type="compositionally biased region" description="Basic and acidic residues" evidence="1">
    <location>
        <begin position="2933"/>
        <end position="2955"/>
    </location>
</feature>
<feature type="compositionally biased region" description="Polar residues" evidence="1">
    <location>
        <begin position="3606"/>
        <end position="3620"/>
    </location>
</feature>
<dbReference type="STRING" id="52670.A0A2I4C9R0"/>
<dbReference type="OrthoDB" id="5371837at2759"/>
<feature type="compositionally biased region" description="Low complexity" evidence="1">
    <location>
        <begin position="3501"/>
        <end position="3514"/>
    </location>
</feature>
<feature type="compositionally biased region" description="Polar residues" evidence="1">
    <location>
        <begin position="2559"/>
        <end position="2581"/>
    </location>
</feature>
<feature type="compositionally biased region" description="Basic and acidic residues" evidence="1">
    <location>
        <begin position="1620"/>
        <end position="1648"/>
    </location>
</feature>
<feature type="compositionally biased region" description="Basic and acidic residues" evidence="1">
    <location>
        <begin position="1160"/>
        <end position="1169"/>
    </location>
</feature>
<feature type="compositionally biased region" description="Polar residues" evidence="1">
    <location>
        <begin position="2635"/>
        <end position="2654"/>
    </location>
</feature>
<dbReference type="GO" id="GO:0005875">
    <property type="term" value="C:microtubule associated complex"/>
    <property type="evidence" value="ECO:0007669"/>
    <property type="project" value="TreeGrafter"/>
</dbReference>
<name>A0A2I4C9R0_AUSLI</name>
<feature type="compositionally biased region" description="Polar residues" evidence="1">
    <location>
        <begin position="2874"/>
        <end position="2894"/>
    </location>
</feature>
<feature type="region of interest" description="Disordered" evidence="1">
    <location>
        <begin position="1294"/>
        <end position="1501"/>
    </location>
</feature>
<feature type="compositionally biased region" description="Basic and acidic residues" evidence="1">
    <location>
        <begin position="3345"/>
        <end position="3424"/>
    </location>
</feature>
<dbReference type="Proteomes" id="UP000192220">
    <property type="component" value="Unplaced"/>
</dbReference>
<feature type="compositionally biased region" description="Polar residues" evidence="1">
    <location>
        <begin position="2956"/>
        <end position="2984"/>
    </location>
</feature>
<feature type="compositionally biased region" description="Basic and acidic residues" evidence="1">
    <location>
        <begin position="2525"/>
        <end position="2549"/>
    </location>
</feature>
<feature type="compositionally biased region" description="Basic and acidic residues" evidence="1">
    <location>
        <begin position="1564"/>
        <end position="1611"/>
    </location>
</feature>
<feature type="region of interest" description="Disordered" evidence="1">
    <location>
        <begin position="3146"/>
        <end position="3190"/>
    </location>
</feature>
<feature type="compositionally biased region" description="Basic and acidic residues" evidence="1">
    <location>
        <begin position="1466"/>
        <end position="1483"/>
    </location>
</feature>
<feature type="compositionally biased region" description="Acidic residues" evidence="1">
    <location>
        <begin position="3450"/>
        <end position="3461"/>
    </location>
</feature>
<feature type="compositionally biased region" description="Basic and acidic residues" evidence="1">
    <location>
        <begin position="2453"/>
        <end position="2475"/>
    </location>
</feature>
<dbReference type="FunCoup" id="A0A2I4C9R0">
    <property type="interactions" value="204"/>
</dbReference>
<feature type="region of interest" description="Disordered" evidence="1">
    <location>
        <begin position="1125"/>
        <end position="1253"/>
    </location>
</feature>
<feature type="region of interest" description="Disordered" evidence="1">
    <location>
        <begin position="1771"/>
        <end position="1974"/>
    </location>
</feature>
<feature type="compositionally biased region" description="Basic residues" evidence="1">
    <location>
        <begin position="3563"/>
        <end position="3576"/>
    </location>
</feature>
<feature type="compositionally biased region" description="Basic and acidic residues" evidence="1">
    <location>
        <begin position="1242"/>
        <end position="1253"/>
    </location>
</feature>
<feature type="compositionally biased region" description="Polar residues" evidence="1">
    <location>
        <begin position="918"/>
        <end position="943"/>
    </location>
</feature>
<dbReference type="GO" id="GO:0003779">
    <property type="term" value="F:actin binding"/>
    <property type="evidence" value="ECO:0007669"/>
    <property type="project" value="TreeGrafter"/>
</dbReference>
<dbReference type="InterPro" id="IPR036866">
    <property type="entry name" value="RibonucZ/Hydroxyglut_hydro"/>
</dbReference>
<feature type="compositionally biased region" description="Basic and acidic residues" evidence="1">
    <location>
        <begin position="1902"/>
        <end position="1952"/>
    </location>
</feature>
<feature type="compositionally biased region" description="Low complexity" evidence="1">
    <location>
        <begin position="1091"/>
        <end position="1100"/>
    </location>
</feature>
<feature type="compositionally biased region" description="Basic and acidic residues" evidence="1">
    <location>
        <begin position="2851"/>
        <end position="2865"/>
    </location>
</feature>
<evidence type="ECO:0000313" key="3">
    <source>
        <dbReference type="Proteomes" id="UP000192220"/>
    </source>
</evidence>
<dbReference type="GO" id="GO:0016358">
    <property type="term" value="P:dendrite development"/>
    <property type="evidence" value="ECO:0007669"/>
    <property type="project" value="TreeGrafter"/>
</dbReference>
<feature type="compositionally biased region" description="Basic and acidic residues" evidence="1">
    <location>
        <begin position="1351"/>
        <end position="1459"/>
    </location>
</feature>
<evidence type="ECO:0000256" key="1">
    <source>
        <dbReference type="SAM" id="MobiDB-lite"/>
    </source>
</evidence>
<dbReference type="InterPro" id="IPR057480">
    <property type="entry name" value="MAP1A/B/S-like_MBL"/>
</dbReference>
<feature type="region of interest" description="Disordered" evidence="1">
    <location>
        <begin position="1509"/>
        <end position="1528"/>
    </location>
</feature>
<feature type="compositionally biased region" description="Basic and acidic residues" evidence="1">
    <location>
        <begin position="1330"/>
        <end position="1343"/>
    </location>
</feature>
<dbReference type="RefSeq" id="XP_013876732.1">
    <property type="nucleotide sequence ID" value="XM_014021278.1"/>
</dbReference>
<dbReference type="GO" id="GO:0007409">
    <property type="term" value="P:axonogenesis"/>
    <property type="evidence" value="ECO:0007669"/>
    <property type="project" value="TreeGrafter"/>
</dbReference>
<feature type="compositionally biased region" description="Basic and acidic residues" evidence="1">
    <location>
        <begin position="2259"/>
        <end position="2276"/>
    </location>
</feature>
<feature type="compositionally biased region" description="Acidic residues" evidence="1">
    <location>
        <begin position="697"/>
        <end position="709"/>
    </location>
</feature>
<organism evidence="3 4">
    <name type="scientific">Austrofundulus limnaeus</name>
    <name type="common">Annual killifish</name>
    <dbReference type="NCBI Taxonomy" id="52670"/>
    <lineage>
        <taxon>Eukaryota</taxon>
        <taxon>Metazoa</taxon>
        <taxon>Chordata</taxon>
        <taxon>Craniata</taxon>
        <taxon>Vertebrata</taxon>
        <taxon>Euteleostomi</taxon>
        <taxon>Actinopterygii</taxon>
        <taxon>Neopterygii</taxon>
        <taxon>Teleostei</taxon>
        <taxon>Neoteleostei</taxon>
        <taxon>Acanthomorphata</taxon>
        <taxon>Ovalentaria</taxon>
        <taxon>Atherinomorphae</taxon>
        <taxon>Cyprinodontiformes</taxon>
        <taxon>Rivulidae</taxon>
        <taxon>Austrofundulus</taxon>
    </lineage>
</organism>
<feature type="compositionally biased region" description="Acidic residues" evidence="1">
    <location>
        <begin position="2763"/>
        <end position="2788"/>
    </location>
</feature>
<feature type="compositionally biased region" description="Acidic residues" evidence="1">
    <location>
        <begin position="2182"/>
        <end position="2194"/>
    </location>
</feature>
<feature type="region of interest" description="Disordered" evidence="1">
    <location>
        <begin position="909"/>
        <end position="1026"/>
    </location>
</feature>
<gene>
    <name evidence="4" type="primary">map1ab</name>
</gene>
<dbReference type="Pfam" id="PF25281">
    <property type="entry name" value="MBL_MAP1B"/>
    <property type="match status" value="1"/>
</dbReference>
<feature type="compositionally biased region" description="Basic and acidic residues" evidence="1">
    <location>
        <begin position="2312"/>
        <end position="2323"/>
    </location>
</feature>
<feature type="compositionally biased region" description="Low complexity" evidence="1">
    <location>
        <begin position="2324"/>
        <end position="2352"/>
    </location>
</feature>
<keyword evidence="3" id="KW-1185">Reference proteome</keyword>
<feature type="compositionally biased region" description="Basic and acidic residues" evidence="1">
    <location>
        <begin position="652"/>
        <end position="675"/>
    </location>
</feature>
<feature type="compositionally biased region" description="Basic and acidic residues" evidence="1">
    <location>
        <begin position="480"/>
        <end position="494"/>
    </location>
</feature>
<dbReference type="PANTHER" id="PTHR13843:SF6">
    <property type="entry name" value="MICROTUBULE-ASSOCIATED PROTEIN 1A"/>
    <property type="match status" value="1"/>
</dbReference>
<dbReference type="GO" id="GO:0005829">
    <property type="term" value="C:cytosol"/>
    <property type="evidence" value="ECO:0007669"/>
    <property type="project" value="TreeGrafter"/>
</dbReference>
<proteinExistence type="predicted"/>
<dbReference type="GO" id="GO:0043025">
    <property type="term" value="C:neuronal cell body"/>
    <property type="evidence" value="ECO:0007669"/>
    <property type="project" value="TreeGrafter"/>
</dbReference>
<feature type="compositionally biased region" description="Basic and acidic residues" evidence="1">
    <location>
        <begin position="1295"/>
        <end position="1323"/>
    </location>
</feature>
<feature type="region of interest" description="Disordered" evidence="1">
    <location>
        <begin position="3033"/>
        <end position="3063"/>
    </location>
</feature>
<feature type="compositionally biased region" description="Acidic residues" evidence="1">
    <location>
        <begin position="633"/>
        <end position="651"/>
    </location>
</feature>
<feature type="compositionally biased region" description="Low complexity" evidence="1">
    <location>
        <begin position="1954"/>
        <end position="1966"/>
    </location>
</feature>
<feature type="compositionally biased region" description="Basic and acidic residues" evidence="1">
    <location>
        <begin position="2750"/>
        <end position="2762"/>
    </location>
</feature>
<feature type="compositionally biased region" description="Basic and acidic residues" evidence="1">
    <location>
        <begin position="1657"/>
        <end position="1675"/>
    </location>
</feature>
<feature type="compositionally biased region" description="Pro residues" evidence="1">
    <location>
        <begin position="3676"/>
        <end position="3687"/>
    </location>
</feature>
<feature type="compositionally biased region" description="Polar residues" evidence="1">
    <location>
        <begin position="3737"/>
        <end position="3751"/>
    </location>
</feature>
<feature type="compositionally biased region" description="Basic residues" evidence="1">
    <location>
        <begin position="3711"/>
        <end position="3721"/>
    </location>
</feature>
<dbReference type="GO" id="GO:0008017">
    <property type="term" value="F:microtubule binding"/>
    <property type="evidence" value="ECO:0007669"/>
    <property type="project" value="InterPro"/>
</dbReference>
<feature type="compositionally biased region" description="Basic and acidic residues" evidence="1">
    <location>
        <begin position="2899"/>
        <end position="2911"/>
    </location>
</feature>
<feature type="compositionally biased region" description="Basic and acidic residues" evidence="1">
    <location>
        <begin position="350"/>
        <end position="388"/>
    </location>
</feature>
<feature type="region of interest" description="Disordered" evidence="1">
    <location>
        <begin position="1995"/>
        <end position="2984"/>
    </location>
</feature>
<feature type="compositionally biased region" description="Basic and acidic residues" evidence="1">
    <location>
        <begin position="396"/>
        <end position="452"/>
    </location>
</feature>
<feature type="compositionally biased region" description="Basic and acidic residues" evidence="1">
    <location>
        <begin position="2375"/>
        <end position="2394"/>
    </location>
</feature>
<feature type="compositionally biased region" description="Acidic residues" evidence="1">
    <location>
        <begin position="614"/>
        <end position="624"/>
    </location>
</feature>
<feature type="region of interest" description="Disordered" evidence="1">
    <location>
        <begin position="310"/>
        <end position="721"/>
    </location>
</feature>
<dbReference type="InterPro" id="IPR026074">
    <property type="entry name" value="MAP1"/>
</dbReference>
<dbReference type="GO" id="GO:0005874">
    <property type="term" value="C:microtubule"/>
    <property type="evidence" value="ECO:0007669"/>
    <property type="project" value="InterPro"/>
</dbReference>
<feature type="region of interest" description="Disordered" evidence="1">
    <location>
        <begin position="3328"/>
        <end position="3805"/>
    </location>
</feature>
<evidence type="ECO:0000259" key="2">
    <source>
        <dbReference type="Pfam" id="PF25281"/>
    </source>
</evidence>
<dbReference type="CTD" id="797545"/>
<feature type="compositionally biased region" description="Basic and acidic residues" evidence="1">
    <location>
        <begin position="2789"/>
        <end position="2808"/>
    </location>
</feature>
<feature type="compositionally biased region" description="Basic and acidic residues" evidence="1">
    <location>
        <begin position="3158"/>
        <end position="3170"/>
    </location>
</feature>
<feature type="compositionally biased region" description="Basic and acidic residues" evidence="1">
    <location>
        <begin position="2658"/>
        <end position="2682"/>
    </location>
</feature>
<feature type="compositionally biased region" description="Basic and acidic residues" evidence="1">
    <location>
        <begin position="2033"/>
        <end position="2154"/>
    </location>
</feature>
<feature type="compositionally biased region" description="Polar residues" evidence="1">
    <location>
        <begin position="3789"/>
        <end position="3801"/>
    </location>
</feature>
<evidence type="ECO:0000313" key="4">
    <source>
        <dbReference type="RefSeq" id="XP_013876732.1"/>
    </source>
</evidence>
<feature type="compositionally biased region" description="Basic and acidic residues" evidence="1">
    <location>
        <begin position="1175"/>
        <end position="1188"/>
    </location>
</feature>
<feature type="compositionally biased region" description="Basic and acidic residues" evidence="1">
    <location>
        <begin position="1545"/>
        <end position="1556"/>
    </location>
</feature>
<dbReference type="GO" id="GO:0030425">
    <property type="term" value="C:dendrite"/>
    <property type="evidence" value="ECO:0007669"/>
    <property type="project" value="TreeGrafter"/>
</dbReference>
<feature type="compositionally biased region" description="Polar residues" evidence="1">
    <location>
        <begin position="2731"/>
        <end position="2745"/>
    </location>
</feature>
<feature type="compositionally biased region" description="Basic and acidic residues" evidence="1">
    <location>
        <begin position="1793"/>
        <end position="1879"/>
    </location>
</feature>
<protein>
    <submittedName>
        <fullName evidence="4">Microtubule-associated protein 1A</fullName>
    </submittedName>
</protein>
<sequence length="3922" mass="434041">MEGITEFTEYVSETVDVPSPFDLLEPPTSGGFLKLSKPCCYIFPGGRGDSALFAVNGFNILVDGGSERKSCFWKLVRHLDRIDSVLLTHIGADNLPGINGLLQRKIAEQDEEQSQGSTNYSDWMKNLISPELGVVFFNVPEKLRMPESNLKVKRSIEEASLTLQHLNKLGIKPEPLFRVVSNTIEPITLFHKMGVGRLDMYVLNPVKDSKEMQFLMQKWAGNSKAKTGIVLPNGKEGEISVPYLTSVTALVVWLPASPAEKIVRVLFPGNAPQNKILEGLEKLKHLDFLRYPVVTQKDITSGAPPSVIKQTKLKQRTDSKESLKSSPKTIAKVSKKETEGQDDASNITEAKSDSVKENILEKKEEKKPTKTIKSKTEVTEKKKLLKEKSLKKHSKERTSKLDEKKDKEKKEIKKVKKDDSAKKDEKKDAKSKEDKKKDASKPELRKMTKPDLKPLTPEVRKTLHKAKASSKAKTVKSKATKAEPAELKADEAKPEVIQPEPTEKQTAGGMSATSTPEDLTKAFEELKKDEVDAVSAEPQESKEVSPGPTAQSLIQEKSEAQEAVSEIQQETKSPEKGALAPAVGADTDSQVKESPEEEEMEEAQKFEDEGAASQDEDETEEEASAAEKKVMEKEEEEEEEEDMGIGVDEDESKWKEVKDDEFDRKHELEEMEKSETLAAKAVTSQELQMPLFKGEKQEEEEEEEEEEEVMEKAELEEVEDLDVIADEEIKVHPEDAADSKTSEILAAAKVEEEEDEDRYLSHIEGATAPISSVIQGTAAGEQVSYIQDEMIPGYSETEQTISDEEIHEEAEERIPHLQYDVGAYDISVPDQTGSFVDIHGMKEMQAAAMTEKGFIPGVQEQVSVFTNIITAPLAEEEHVSSATSITEYDKMSSFPTSIADDQSVASVAAPLAEEPPKTSATSSVTPNSSQGKEQPRSAGSLSPPSLEDDKLSKSPSDLQLPIVEGKTAAEVPVAAEEEEEEDEEEEDQTPNVDIPLTKLQEGYASSKTLHSKEANMEKSPGSPEKVQYDIKPVHLPVEEVNIDAVAPKDTSSVVPTRPFGSDSVTSESEERCFSPDDITVKMASPPQSGRSSAAHSPLHHSPVEDKMKVFLDLEQQKQEVLHDVVTAKDDEIDQEDHEETKTQKEADYKEEGQLEAAVSKSDDMKKVLVMEETEKDSLVPKEDDKKVETIPAAASSLTEAKLPVEDSDTDFKEEEPKVPSPPKIPGRKSSFRYDDVDNDYDDDKKDDDNDKTTIKSICVEPETIKDDTSDLKQIKDEPKEKAVIQVKVPTAESFIDEKADEHAGKEDLDIKPAKEEEKEEAKDTVTVGKAVKEAKETEREDTLKMTTTQQAERETVTSEAKQIKDEQKKEEEIQEDKSDLRSKEDFHGMESKIDDVPDKKISKEETITELEKTDTFQDSTHERETEKDQPSDTKSATEEVMEDQKKDDKTITEPSKDEKEETLDVQAKEDTKNEKHLEEKDLSASKSFTGEQSKEEEEATADIVIKFGKEDVSQMDEPPVTMKEEAGQEISKDVIFPISLSGVEEKEVTVTKDENLSAKTTISPEKDKVPCGEDITDMKPSKEENKDITSSKDDAHVPEQDEDRKSEERAEQQSTEETPAVERKTGEKEDHDESKTTADAVQHIKMEEEPVITLISKAKETPQTERESPGGEQEQKASIISTSADEPAHIVKQDVIKTEHEPTVKTLKEETIVEDVINVAAHAMQDEKDKEICKDVSAAETTAEKKESTVDKEETLTVKLSYEEQMTIHDHSVTDKHIKDEKDTTTDAFSDIKPSELKETKDPAVVHPLIEKKKDEVKDITSSEESKETLPGDAEEIKLKKDDEKITIAEHAPVKEQKDTDSSVKTAKEDKDSEKRDVSDEQTLSDSSEKVDFGDQKSVLEQMKHTNDPSDANKAKDTATTTDTKDKETPKSETFKEEKVEVEQDHQGEPVKQEYVTETYTPTSSTTEEEKGEDYYLFDSKSKMSGVEEVAFPKKEEMKHVNGQATYGDPFEKLPGAQTEKETTSGETQQEALVKDDFCMSSHHIQEEKKDKDSKGISQEEKMETEKDDAHVAELSKEQKMEKEQEKDYTYEDIKDEKTKPAEDDKIIKEKDVALEKVDDMTQKEKSDYIDGDHTKEEKWEKEEVQEKDQDKGVKQSTQPSSGETVLPSKSDYKPAFVVQSSDEDREEDEEEDICMGGAGSRPLSVESKTPDHDFSSVCWTLSQTPQTSDQSKPPMSQQPTVIIPTLKMQEPSVDEDVKEFGKEEPRFSPEAEKVVVRTGSTPEPLTKPESSFDVVTSKKEETVCDVTAAKTEPKSEPTEKKPLLSTLSSTESQQQSSTLSSTESQSSMEETLQQEKEVPSHMSSGLEAAGETMLDGKPEKEAERETEGEREAASPELSQPCSYFMLDKQAVDASHTTGSAKTDTDEKMSSNRDVIGGGLGSEAQPFGASKYDPYEKPVPKDHDLDSREEGEAAHGFDNASDICIDDNRRTSQTETGGATFLLDDQYKEEPLSFSRVDYSPESLPKSEKSMQHSRSESPKNEVREKGQEEESEREEIAATSSVDNSYLSSNIQDNKMSQADESCYFSPKEDKPEKSEKEKEDMREEPAAHSQIHPMGGDDIISTTAIQSAAVPQEATSPSQSHPDLSASASSETFGEIMEKEKEKSTDLLKDKMETSDHSREGSPSGRHSPAEKDILLQQASLLPRQETPSALRSGASATLRHEIDDNVLVSDNSQISSSASCKSLSFPEGKDSMMDKRLLVEGEDFSVDDDEDDEEEEDEEEESSDVDVEKGARELSEKEMCRRSSDNDATPAKTEDSNKMPQLPESSFLKEQPTCKSTPDDASAFQVTDTDKKDVGGKPEDTLRAMTAKPLETSQDVGGTTQKEESSFTSEPPTYLDKMEADEKDKTDFSPEPITKTRLPMTEDVTSSEAIKSENKDEDKVSLSFESKFETKETCQPTSTTTSLPADSSDLMSKPTSSPVSTLTGSYADIGLSSSGEHSEYFHSEGSHVELKTEKTETCVLSDASRLSRSTDDQYCSQRPVQEEGLSERWTPDRTTEHEETAYSGGTYTTLTYSSSTYSTSHSCSSPASVSALGPHFGDKVDTFTIPTSKLPLAKEEISFTGASTSSSCFGGFQRDEYMEVVSKPSFQDSSSTTKQSEDQEPKPDTKLSTEIAASSPERPLTSAKPLNVEDGSFLSEACYDASPVQRADSSDRETHKKEPITLEMEVSTLPCRTECQKIKVADQKETFPSVTESFSVKSTFHSIEKQAVTITATTVVSETDGIMETTQHTVSATPLSDSEATKPLCAITGLHKTEEYKEKTLQINKEKTDGAAESLTKGASVVEKETSGKDEKTETTKDMAAKQTTEAKKQSEKSREDTTEEKNATGDSKLSEKREISKEEMDNVEVKRLLETTSERLEVRRKSSLSDWELLQRPDDYPSTPPPGYGDGDDDDDDDDEEEARKWMGCSQGMSMSSKDAYHTESSSKQDVKTDRPADLNTGASSSASTQGYSSCEYKHRKGELSPSFINPSPHQFSSEEGEESGSSDHSQDGNEDDHEQHSVKRRSHKQRRHHTPSHGDAGHGPQQLPGAMSSGLAVTLAGEETPPTSVSESIPSQSDSDVPPETEECPSITAEGNLDSDEDAEHLPVDKLSASGGGVAHHPASPRSSQKTHDPFPAPMKDPLPHPPHPDVCMVDPDALLNDHSGTEKLLKKKGLRKGKPKSASPARKGEVKKRSSTPVKQTKDSASPRSASLRRKDTERASRLIKMSESQGSRSELINPGKGLVNGIKTSSGNNTQKTGTAVPPGPPVYVDLAYVPNHCSAKNVDQEFFKRVRAAYYVVSGNDPGSGEPSRGVLDALLEGKSQWGSNLQVTVIPTHDTEVTREWYQQTHERQQDLNIMVLASSSTVVMQDESFPACKIEF</sequence>
<feature type="region of interest" description="Disordered" evidence="1">
    <location>
        <begin position="1545"/>
        <end position="1687"/>
    </location>
</feature>
<dbReference type="GO" id="GO:0045202">
    <property type="term" value="C:synapse"/>
    <property type="evidence" value="ECO:0007669"/>
    <property type="project" value="TreeGrafter"/>
</dbReference>
<dbReference type="GO" id="GO:0031114">
    <property type="term" value="P:regulation of microtubule depolymerization"/>
    <property type="evidence" value="ECO:0007669"/>
    <property type="project" value="TreeGrafter"/>
</dbReference>
<reference evidence="4" key="1">
    <citation type="submission" date="2025-08" db="UniProtKB">
        <authorList>
            <consortium name="RefSeq"/>
        </authorList>
    </citation>
    <scope>IDENTIFICATION</scope>
    <source>
        <strain evidence="4">Quisiro</strain>
        <tissue evidence="4">Liver</tissue>
    </source>
</reference>
<feature type="compositionally biased region" description="Basic and acidic residues" evidence="1">
    <location>
        <begin position="518"/>
        <end position="531"/>
    </location>
</feature>